<dbReference type="GO" id="GO:0002130">
    <property type="term" value="P:wobble position ribose methylation"/>
    <property type="evidence" value="ECO:0007669"/>
    <property type="project" value="TreeGrafter"/>
</dbReference>
<sequence length="162" mass="17778">MLPDLDPPFSVVLVHPQIPPNTGNIARLCAVTGSRLHLVEPLGFSIADKDLRRAGLDYWDRVVARIHPDVESWEASAPFPRVHLFTGRASRTLWETDFQPGDQLVFGSEPHGLPPELLERHADRTVSIPQQPGLRSLNLSTAAGIAVYEALRQVLARGPKGG</sequence>
<dbReference type="GO" id="GO:0003723">
    <property type="term" value="F:RNA binding"/>
    <property type="evidence" value="ECO:0007669"/>
    <property type="project" value="InterPro"/>
</dbReference>
<dbReference type="RefSeq" id="WP_050726079.1">
    <property type="nucleotide sequence ID" value="NZ_CP012332.1"/>
</dbReference>
<comment type="similarity">
    <text evidence="6">Belongs to the class IV-like SAM-binding methyltransferase superfamily. RNA methyltransferase TrmH family. TrmL subfamily.</text>
</comment>
<dbReference type="Pfam" id="PF00588">
    <property type="entry name" value="SpoU_methylase"/>
    <property type="match status" value="1"/>
</dbReference>
<dbReference type="EMBL" id="CP012332">
    <property type="protein sequence ID" value="AKU91823.1"/>
    <property type="molecule type" value="Genomic_DNA"/>
</dbReference>
<dbReference type="PANTHER" id="PTHR42971:SF1">
    <property type="entry name" value="TRNA (CYTIDINE(34)-2'-O)-METHYLTRANSFERASE"/>
    <property type="match status" value="1"/>
</dbReference>
<dbReference type="InterPro" id="IPR029026">
    <property type="entry name" value="tRNA_m1G_MTases_N"/>
</dbReference>
<dbReference type="GO" id="GO:0141098">
    <property type="term" value="F:tRNA (cytidine(34)-2'-O)-methyltransferase activity"/>
    <property type="evidence" value="ECO:0007669"/>
    <property type="project" value="RHEA"/>
</dbReference>
<evidence type="ECO:0000256" key="7">
    <source>
        <dbReference type="PIRSR" id="PIRSR029256-1"/>
    </source>
</evidence>
<keyword evidence="2 6" id="KW-0489">Methyltransferase</keyword>
<dbReference type="InterPro" id="IPR016914">
    <property type="entry name" value="TrmL"/>
</dbReference>
<dbReference type="SUPFAM" id="SSF75217">
    <property type="entry name" value="alpha/beta knot"/>
    <property type="match status" value="1"/>
</dbReference>
<feature type="binding site" evidence="6 7">
    <location>
        <position position="136"/>
    </location>
    <ligand>
        <name>S-adenosyl-L-methionine</name>
        <dbReference type="ChEBI" id="CHEBI:59789"/>
    </ligand>
</feature>
<feature type="binding site" evidence="6 7">
    <location>
        <position position="128"/>
    </location>
    <ligand>
        <name>S-adenosyl-L-methionine</name>
        <dbReference type="ChEBI" id="CHEBI:59789"/>
    </ligand>
</feature>
<comment type="caution">
    <text evidence="6">Lacks conserved residue(s) required for the propagation of feature annotation.</text>
</comment>
<evidence type="ECO:0000256" key="1">
    <source>
        <dbReference type="ARBA" id="ARBA00022490"/>
    </source>
</evidence>
<evidence type="ECO:0000256" key="6">
    <source>
        <dbReference type="HAMAP-Rule" id="MF_01885"/>
    </source>
</evidence>
<dbReference type="CDD" id="cd18094">
    <property type="entry name" value="SpoU-like_TrmL"/>
    <property type="match status" value="1"/>
</dbReference>
<feature type="binding site" evidence="6 7">
    <location>
        <position position="107"/>
    </location>
    <ligand>
        <name>S-adenosyl-L-methionine</name>
        <dbReference type="ChEBI" id="CHEBI:59789"/>
    </ligand>
</feature>
<dbReference type="InterPro" id="IPR001537">
    <property type="entry name" value="SpoU_MeTrfase"/>
</dbReference>
<reference evidence="9 10" key="1">
    <citation type="submission" date="2015-08" db="EMBL/GenBank/DDBJ databases">
        <authorList>
            <person name="Babu N.S."/>
            <person name="Beckwith C.J."/>
            <person name="Beseler K.G."/>
            <person name="Brison A."/>
            <person name="Carone J.V."/>
            <person name="Caskin T.P."/>
            <person name="Diamond M."/>
            <person name="Durham M.E."/>
            <person name="Foxe J.M."/>
            <person name="Go M."/>
            <person name="Henderson B.A."/>
            <person name="Jones I.B."/>
            <person name="McGettigan J.A."/>
            <person name="Micheletti S.J."/>
            <person name="Nasrallah M.E."/>
            <person name="Ortiz D."/>
            <person name="Piller C.R."/>
            <person name="Privatt S.R."/>
            <person name="Schneider S.L."/>
            <person name="Sharp S."/>
            <person name="Smith T.C."/>
            <person name="Stanton J.D."/>
            <person name="Ullery H.E."/>
            <person name="Wilson R.J."/>
            <person name="Serrano M.G."/>
            <person name="Buck G."/>
            <person name="Lee V."/>
            <person name="Wang Y."/>
            <person name="Carvalho R."/>
            <person name="Voegtly L."/>
            <person name="Shi R."/>
            <person name="Duckworth R."/>
            <person name="Johnson A."/>
            <person name="Loviza R."/>
            <person name="Walstead R."/>
            <person name="Shah Z."/>
            <person name="Kiflezghi M."/>
            <person name="Wade K."/>
            <person name="Ball S.L."/>
            <person name="Bradley K.W."/>
            <person name="Asai D.J."/>
            <person name="Bowman C.A."/>
            <person name="Russell D.A."/>
            <person name="Pope W.H."/>
            <person name="Jacobs-Sera D."/>
            <person name="Hendrix R.W."/>
            <person name="Hatfull G.F."/>
        </authorList>
    </citation>
    <scope>NUCLEOTIDE SEQUENCE [LARGE SCALE GENOMIC DNA]</scope>
    <source>
        <strain evidence="9 10">DSM 27710</strain>
    </source>
</reference>
<dbReference type="GO" id="GO:0141102">
    <property type="term" value="F:tRNA (5-carboxymethylaminomethyluridine(34)-2'-O)-methyltransferase activity"/>
    <property type="evidence" value="ECO:0007669"/>
    <property type="project" value="RHEA"/>
</dbReference>
<comment type="catalytic activity">
    <reaction evidence="6">
        <text>5-carboxymethylaminomethyluridine(34) in tRNA(Leu) + S-adenosyl-L-methionine = 5-carboxymethylaminomethyl-2'-O-methyluridine(34) in tRNA(Leu) + S-adenosyl-L-homocysteine + H(+)</text>
        <dbReference type="Rhea" id="RHEA:43088"/>
        <dbReference type="Rhea" id="RHEA-COMP:10333"/>
        <dbReference type="Rhea" id="RHEA-COMP:10334"/>
        <dbReference type="ChEBI" id="CHEBI:15378"/>
        <dbReference type="ChEBI" id="CHEBI:57856"/>
        <dbReference type="ChEBI" id="CHEBI:59789"/>
        <dbReference type="ChEBI" id="CHEBI:74508"/>
        <dbReference type="ChEBI" id="CHEBI:74511"/>
        <dbReference type="EC" id="2.1.1.207"/>
    </reaction>
</comment>
<keyword evidence="1 6" id="KW-0963">Cytoplasm</keyword>
<keyword evidence="10" id="KW-1185">Reference proteome</keyword>
<evidence type="ECO:0000313" key="10">
    <source>
        <dbReference type="Proteomes" id="UP000055590"/>
    </source>
</evidence>
<gene>
    <name evidence="9" type="ORF">AKJ08_2210</name>
</gene>
<dbReference type="HAMAP" id="MF_01885">
    <property type="entry name" value="tRNA_methyltr_TrmL"/>
    <property type="match status" value="1"/>
</dbReference>
<dbReference type="PATRIC" id="fig|1391653.3.peg.2309"/>
<name>A0A0K1PE59_9BACT</name>
<protein>
    <recommendedName>
        <fullName evidence="6">Putative tRNA (cytidine(34)-2'-O)-methyltransferase</fullName>
        <ecNumber evidence="6">2.1.1.207</ecNumber>
    </recommendedName>
    <alternativeName>
        <fullName evidence="6">tRNA (cytidine/uridine-2'-O-)-methyltransferase</fullName>
    </alternativeName>
</protein>
<dbReference type="PANTHER" id="PTHR42971">
    <property type="entry name" value="TRNA (CYTIDINE(34)-2'-O)-METHYLTRANSFERASE"/>
    <property type="match status" value="1"/>
</dbReference>
<accession>A0A0K1PE59</accession>
<dbReference type="InterPro" id="IPR029028">
    <property type="entry name" value="Alpha/beta_knot_MTases"/>
</dbReference>
<comment type="subcellular location">
    <subcellularLocation>
        <location evidence="6">Cytoplasm</location>
    </subcellularLocation>
</comment>
<keyword evidence="4 6" id="KW-0949">S-adenosyl-L-methionine</keyword>
<dbReference type="Gene3D" id="3.40.1280.10">
    <property type="match status" value="1"/>
</dbReference>
<feature type="domain" description="tRNA/rRNA methyltransferase SpoU type" evidence="8">
    <location>
        <begin position="9"/>
        <end position="148"/>
    </location>
</feature>
<evidence type="ECO:0000256" key="3">
    <source>
        <dbReference type="ARBA" id="ARBA00022679"/>
    </source>
</evidence>
<evidence type="ECO:0000313" key="9">
    <source>
        <dbReference type="EMBL" id="AKU91823.1"/>
    </source>
</evidence>
<keyword evidence="5 6" id="KW-0819">tRNA processing</keyword>
<dbReference type="GO" id="GO:0005737">
    <property type="term" value="C:cytoplasm"/>
    <property type="evidence" value="ECO:0007669"/>
    <property type="project" value="UniProtKB-SubCell"/>
</dbReference>
<organism evidence="9 10">
    <name type="scientific">Vulgatibacter incomptus</name>
    <dbReference type="NCBI Taxonomy" id="1391653"/>
    <lineage>
        <taxon>Bacteria</taxon>
        <taxon>Pseudomonadati</taxon>
        <taxon>Myxococcota</taxon>
        <taxon>Myxococcia</taxon>
        <taxon>Myxococcales</taxon>
        <taxon>Cystobacterineae</taxon>
        <taxon>Vulgatibacteraceae</taxon>
        <taxon>Vulgatibacter</taxon>
    </lineage>
</organism>
<dbReference type="AlphaFoldDB" id="A0A0K1PE59"/>
<dbReference type="STRING" id="1391653.AKJ08_2210"/>
<evidence type="ECO:0000256" key="4">
    <source>
        <dbReference type="ARBA" id="ARBA00022691"/>
    </source>
</evidence>
<comment type="function">
    <text evidence="6">Could methylate the ribose at the nucleotide 34 wobble position in tRNA.</text>
</comment>
<proteinExistence type="inferred from homology"/>
<dbReference type="OrthoDB" id="9789043at2"/>
<dbReference type="KEGG" id="vin:AKJ08_2210"/>
<evidence type="ECO:0000256" key="5">
    <source>
        <dbReference type="ARBA" id="ARBA00022694"/>
    </source>
</evidence>
<dbReference type="Proteomes" id="UP000055590">
    <property type="component" value="Chromosome"/>
</dbReference>
<dbReference type="PIRSF" id="PIRSF029256">
    <property type="entry name" value="SpoU_TrmH_prd"/>
    <property type="match status" value="1"/>
</dbReference>
<keyword evidence="3 6" id="KW-0808">Transferase</keyword>
<comment type="catalytic activity">
    <reaction evidence="6">
        <text>cytidine(34) in tRNA + S-adenosyl-L-methionine = 2'-O-methylcytidine(34) in tRNA + S-adenosyl-L-homocysteine + H(+)</text>
        <dbReference type="Rhea" id="RHEA:43084"/>
        <dbReference type="Rhea" id="RHEA-COMP:10331"/>
        <dbReference type="Rhea" id="RHEA-COMP:10332"/>
        <dbReference type="ChEBI" id="CHEBI:15378"/>
        <dbReference type="ChEBI" id="CHEBI:57856"/>
        <dbReference type="ChEBI" id="CHEBI:59789"/>
        <dbReference type="ChEBI" id="CHEBI:74495"/>
        <dbReference type="ChEBI" id="CHEBI:82748"/>
        <dbReference type="EC" id="2.1.1.207"/>
    </reaction>
</comment>
<evidence type="ECO:0000259" key="8">
    <source>
        <dbReference type="Pfam" id="PF00588"/>
    </source>
</evidence>
<dbReference type="EC" id="2.1.1.207" evidence="6"/>
<evidence type="ECO:0000256" key="2">
    <source>
        <dbReference type="ARBA" id="ARBA00022603"/>
    </source>
</evidence>